<accession>A0A6C0AHX5</accession>
<dbReference type="AlphaFoldDB" id="A0A6C0AHX5"/>
<proteinExistence type="predicted"/>
<sequence>MIEDVRTEFKTLTFSKYQRTDVKREWMNTMIKGKLEPCCYWTTELVCSGLFVDLWELILSFYAKYIHKGNPKLPIYIHMRFQTFRQIAEGVEELSLRNVHEIRVLFVEMVCLLCTSNRHHSYEIVQIPKDEGIPTSRLKAPTIEYNKAFQSADPKELFISMNEFGYMLHSKNTVGACFWVEWLLHFTQKKKYVIVERNHSTKYRTDSIWLLWDTILAYAEGILVKKIIDAVLALFSIAYVPASKERRRFLIYYAVALCCEPISLDVEMVSDKKLIERAHQTCSIMYEDIKIHEVK</sequence>
<reference evidence="1" key="1">
    <citation type="journal article" date="2020" name="Nature">
        <title>Giant virus diversity and host interactions through global metagenomics.</title>
        <authorList>
            <person name="Schulz F."/>
            <person name="Roux S."/>
            <person name="Paez-Espino D."/>
            <person name="Jungbluth S."/>
            <person name="Walsh D.A."/>
            <person name="Denef V.J."/>
            <person name="McMahon K.D."/>
            <person name="Konstantinidis K.T."/>
            <person name="Eloe-Fadrosh E.A."/>
            <person name="Kyrpides N.C."/>
            <person name="Woyke T."/>
        </authorList>
    </citation>
    <scope>NUCLEOTIDE SEQUENCE</scope>
    <source>
        <strain evidence="1">GVMAG-S-1035118-87</strain>
    </source>
</reference>
<protein>
    <submittedName>
        <fullName evidence="1">Uncharacterized protein</fullName>
    </submittedName>
</protein>
<organism evidence="1">
    <name type="scientific">viral metagenome</name>
    <dbReference type="NCBI Taxonomy" id="1070528"/>
    <lineage>
        <taxon>unclassified sequences</taxon>
        <taxon>metagenomes</taxon>
        <taxon>organismal metagenomes</taxon>
    </lineage>
</organism>
<dbReference type="EMBL" id="MN740625">
    <property type="protein sequence ID" value="QHS79060.1"/>
    <property type="molecule type" value="Genomic_DNA"/>
</dbReference>
<evidence type="ECO:0000313" key="1">
    <source>
        <dbReference type="EMBL" id="QHS79060.1"/>
    </source>
</evidence>
<name>A0A6C0AHX5_9ZZZZ</name>